<accession>A0A840Y3E2</accession>
<evidence type="ECO:0000313" key="3">
    <source>
        <dbReference type="Proteomes" id="UP000562254"/>
    </source>
</evidence>
<dbReference type="Proteomes" id="UP000562254">
    <property type="component" value="Unassembled WGS sequence"/>
</dbReference>
<keyword evidence="1" id="KW-0732">Signal</keyword>
<sequence length="158" mass="17350">MRAVLILPLLAAFAAPALAQALQQRRPAGPPPVPLIACPPSVEVEPAERPRAPLGWEVRPERQRHWLRGADLFEGDPADRVQLRPETGGQPRRTWWELGGSAQPYRLVCRYEGLAAGLVAPVPAAARLCEIQSVREDSRGMRHGRVVHGPEQVAVTCR</sequence>
<feature type="signal peptide" evidence="1">
    <location>
        <begin position="1"/>
        <end position="19"/>
    </location>
</feature>
<dbReference type="NCBIfam" id="NF042415">
    <property type="entry name" value="STY0301_fam"/>
    <property type="match status" value="1"/>
</dbReference>
<name>A0A840Y3E2_9PROT</name>
<protein>
    <submittedName>
        <fullName evidence="2">Uncharacterized protein</fullName>
    </submittedName>
</protein>
<gene>
    <name evidence="2" type="ORF">FHS88_000839</name>
</gene>
<dbReference type="RefSeq" id="WP_184481625.1">
    <property type="nucleotide sequence ID" value="NZ_JAAEDJ010000085.1"/>
</dbReference>
<dbReference type="AlphaFoldDB" id="A0A840Y3E2"/>
<dbReference type="InterPro" id="IPR049973">
    <property type="entry name" value="STY0301-like"/>
</dbReference>
<dbReference type="EMBL" id="JACIJE010000002">
    <property type="protein sequence ID" value="MBB5688723.1"/>
    <property type="molecule type" value="Genomic_DNA"/>
</dbReference>
<keyword evidence="3" id="KW-1185">Reference proteome</keyword>
<reference evidence="2 3" key="1">
    <citation type="submission" date="2020-08" db="EMBL/GenBank/DDBJ databases">
        <title>Genomic Encyclopedia of Type Strains, Phase IV (KMG-IV): sequencing the most valuable type-strain genomes for metagenomic binning, comparative biology and taxonomic classification.</title>
        <authorList>
            <person name="Goeker M."/>
        </authorList>
    </citation>
    <scope>NUCLEOTIDE SEQUENCE [LARGE SCALE GENOMIC DNA]</scope>
    <source>
        <strain evidence="2 3">DSM 25895</strain>
    </source>
</reference>
<proteinExistence type="predicted"/>
<organism evidence="2 3">
    <name type="scientific">Neoroseomonas alkaliterrae</name>
    <dbReference type="NCBI Taxonomy" id="1452450"/>
    <lineage>
        <taxon>Bacteria</taxon>
        <taxon>Pseudomonadati</taxon>
        <taxon>Pseudomonadota</taxon>
        <taxon>Alphaproteobacteria</taxon>
        <taxon>Acetobacterales</taxon>
        <taxon>Acetobacteraceae</taxon>
        <taxon>Neoroseomonas</taxon>
    </lineage>
</organism>
<comment type="caution">
    <text evidence="2">The sequence shown here is derived from an EMBL/GenBank/DDBJ whole genome shotgun (WGS) entry which is preliminary data.</text>
</comment>
<evidence type="ECO:0000313" key="2">
    <source>
        <dbReference type="EMBL" id="MBB5688723.1"/>
    </source>
</evidence>
<evidence type="ECO:0000256" key="1">
    <source>
        <dbReference type="SAM" id="SignalP"/>
    </source>
</evidence>
<feature type="chain" id="PRO_5032471300" evidence="1">
    <location>
        <begin position="20"/>
        <end position="158"/>
    </location>
</feature>